<dbReference type="Proteomes" id="UP000071859">
    <property type="component" value="Unassembled WGS sequence"/>
</dbReference>
<protein>
    <submittedName>
        <fullName evidence="1">Uncharacterized protein</fullName>
    </submittedName>
</protein>
<reference evidence="1" key="1">
    <citation type="submission" date="2016-01" db="EMBL/GenBank/DDBJ databases">
        <authorList>
            <person name="Peeters C."/>
        </authorList>
    </citation>
    <scope>NUCLEOTIDE SEQUENCE</scope>
    <source>
        <strain evidence="1">LMG 29321</strain>
    </source>
</reference>
<comment type="caution">
    <text evidence="1">The sequence shown here is derived from an EMBL/GenBank/DDBJ whole genome shotgun (WGS) entry which is preliminary data.</text>
</comment>
<keyword evidence="2" id="KW-1185">Reference proteome</keyword>
<gene>
    <name evidence="1" type="ORF">AWB78_06474</name>
</gene>
<name>A0A158E7X1_9BURK</name>
<organism evidence="1 2">
    <name type="scientific">Caballeronia calidae</name>
    <dbReference type="NCBI Taxonomy" id="1777139"/>
    <lineage>
        <taxon>Bacteria</taxon>
        <taxon>Pseudomonadati</taxon>
        <taxon>Pseudomonadota</taxon>
        <taxon>Betaproteobacteria</taxon>
        <taxon>Burkholderiales</taxon>
        <taxon>Burkholderiaceae</taxon>
        <taxon>Caballeronia</taxon>
    </lineage>
</organism>
<evidence type="ECO:0000313" key="2">
    <source>
        <dbReference type="Proteomes" id="UP000071859"/>
    </source>
</evidence>
<proteinExistence type="predicted"/>
<accession>A0A158E7X1</accession>
<evidence type="ECO:0000313" key="1">
    <source>
        <dbReference type="EMBL" id="SAL02959.1"/>
    </source>
</evidence>
<dbReference type="EMBL" id="FCOX02000051">
    <property type="protein sequence ID" value="SAL02959.1"/>
    <property type="molecule type" value="Genomic_DNA"/>
</dbReference>
<dbReference type="AlphaFoldDB" id="A0A158E7X1"/>
<sequence>MEQIDLYSDVLDWLTTPQDLLATEPLRLHL</sequence>